<sequence length="457" mass="51737">MNEAVRSAGIASQPEANAVEPARDEELAYTIGLQAYIYGYPMMDLYRTMWETSFDPNRGHDRTINEFFFIRRLATHEDEWVVTPNNDTIYHRAFLDLRAEPIVLVIPPTGRRFYWFPIGDMHHDFDGHLSWDTVGSRGGNFALCPPGWQGALPEGVTRIDVSTPIIWLLGRFAVDGIEDLPAAAELQDHLKLVPISQWEQSKVDRPNINPAAYPKFTRNDLTDANNYFTTMNEVLRMAPRLNNTIDEGIFGWLREINMHPSQRFNWETLSCPARRGLSRAAAEGQRIISNRQRRAVPIVNNWQIARLRQKGSDNPVVAAASAMLGLLYNPRDVSTYDVAFSDAAGAELQGSKRYVLHLAPPPPVNAFWSVTMYSAKTFRLVESAINRYSIGDRTKGIMYGSDGSLDIFIQHEEPGVEAEWANWLPAPEGHFYLAMRHYSPKAAILNGDWSPMAVQMR</sequence>
<dbReference type="Proteomes" id="UP000445000">
    <property type="component" value="Unassembled WGS sequence"/>
</dbReference>
<dbReference type="InterPro" id="IPR037049">
    <property type="entry name" value="DUF1214_C_sf"/>
</dbReference>
<feature type="domain" description="DUF1254" evidence="2">
    <location>
        <begin position="64"/>
        <end position="194"/>
    </location>
</feature>
<accession>A0A829YHZ9</accession>
<dbReference type="Gene3D" id="2.60.120.600">
    <property type="entry name" value="Domain of unknown function DUF1214, C-terminal domain"/>
    <property type="match status" value="1"/>
</dbReference>
<organism evidence="3 4">
    <name type="scientific">Steroidobacter agaridevorans</name>
    <dbReference type="NCBI Taxonomy" id="2695856"/>
    <lineage>
        <taxon>Bacteria</taxon>
        <taxon>Pseudomonadati</taxon>
        <taxon>Pseudomonadota</taxon>
        <taxon>Gammaproteobacteria</taxon>
        <taxon>Steroidobacterales</taxon>
        <taxon>Steroidobacteraceae</taxon>
        <taxon>Steroidobacter</taxon>
    </lineage>
</organism>
<protein>
    <submittedName>
        <fullName evidence="3">Membrane protein</fullName>
    </submittedName>
</protein>
<dbReference type="SUPFAM" id="SSF160935">
    <property type="entry name" value="VPA0735-like"/>
    <property type="match status" value="1"/>
</dbReference>
<dbReference type="InterPro" id="IPR010621">
    <property type="entry name" value="DUF1214"/>
</dbReference>
<dbReference type="Pfam" id="PF06742">
    <property type="entry name" value="DUF1214"/>
    <property type="match status" value="1"/>
</dbReference>
<comment type="caution">
    <text evidence="3">The sequence shown here is derived from an EMBL/GenBank/DDBJ whole genome shotgun (WGS) entry which is preliminary data.</text>
</comment>
<dbReference type="PANTHER" id="PTHR36509">
    <property type="entry name" value="BLL3101 PROTEIN"/>
    <property type="match status" value="1"/>
</dbReference>
<gene>
    <name evidence="3" type="ORF">GCM10011487_45030</name>
</gene>
<evidence type="ECO:0000313" key="3">
    <source>
        <dbReference type="EMBL" id="GFE82503.1"/>
    </source>
</evidence>
<evidence type="ECO:0000259" key="2">
    <source>
        <dbReference type="Pfam" id="PF06863"/>
    </source>
</evidence>
<feature type="domain" description="DUF1214" evidence="1">
    <location>
        <begin position="336"/>
        <end position="441"/>
    </location>
</feature>
<dbReference type="EMBL" id="BLJN01000004">
    <property type="protein sequence ID" value="GFE82503.1"/>
    <property type="molecule type" value="Genomic_DNA"/>
</dbReference>
<dbReference type="InterPro" id="IPR010679">
    <property type="entry name" value="DUF1254"/>
</dbReference>
<dbReference type="Pfam" id="PF06863">
    <property type="entry name" value="DUF1254"/>
    <property type="match status" value="1"/>
</dbReference>
<reference evidence="4" key="1">
    <citation type="submission" date="2020-01" db="EMBL/GenBank/DDBJ databases">
        <title>'Steroidobacter agaridevorans' sp. nov., agar-degrading bacteria isolated from rhizosphere soils.</title>
        <authorList>
            <person name="Ikenaga M."/>
            <person name="Kataoka M."/>
            <person name="Murouchi A."/>
            <person name="Katsuragi S."/>
            <person name="Sakai M."/>
        </authorList>
    </citation>
    <scope>NUCLEOTIDE SEQUENCE [LARGE SCALE GENOMIC DNA]</scope>
    <source>
        <strain evidence="4">YU21-B</strain>
    </source>
</reference>
<name>A0A829YHZ9_9GAMM</name>
<dbReference type="AlphaFoldDB" id="A0A829YHZ9"/>
<evidence type="ECO:0000313" key="4">
    <source>
        <dbReference type="Proteomes" id="UP000445000"/>
    </source>
</evidence>
<dbReference type="PANTHER" id="PTHR36509:SF2">
    <property type="entry name" value="BLL3101 PROTEIN"/>
    <property type="match status" value="1"/>
</dbReference>
<proteinExistence type="predicted"/>
<dbReference type="InterPro" id="IPR037050">
    <property type="entry name" value="DUF1254_sf"/>
</dbReference>
<evidence type="ECO:0000259" key="1">
    <source>
        <dbReference type="Pfam" id="PF06742"/>
    </source>
</evidence>
<dbReference type="Gene3D" id="2.60.40.1610">
    <property type="entry name" value="Domain of unknown function DUF1254"/>
    <property type="match status" value="1"/>
</dbReference>
<keyword evidence="4" id="KW-1185">Reference proteome</keyword>
<dbReference type="RefSeq" id="WP_161814144.1">
    <property type="nucleotide sequence ID" value="NZ_BLJN01000004.1"/>
</dbReference>